<keyword evidence="2" id="KW-0812">Transmembrane</keyword>
<dbReference type="PaxDb" id="65489-OBART06G22820.1"/>
<accession>A0A0D3GJA1</accession>
<name>A0A0D3GJA1_9ORYZ</name>
<evidence type="ECO:0000256" key="2">
    <source>
        <dbReference type="SAM" id="Phobius"/>
    </source>
</evidence>
<keyword evidence="2" id="KW-0472">Membrane</keyword>
<dbReference type="AlphaFoldDB" id="A0A0D3GJA1"/>
<reference evidence="3" key="1">
    <citation type="journal article" date="2009" name="Rice">
        <title>De Novo Next Generation Sequencing of Plant Genomes.</title>
        <authorList>
            <person name="Rounsley S."/>
            <person name="Marri P.R."/>
            <person name="Yu Y."/>
            <person name="He R."/>
            <person name="Sisneros N."/>
            <person name="Goicoechea J.L."/>
            <person name="Lee S.J."/>
            <person name="Angelova A."/>
            <person name="Kudrna D."/>
            <person name="Luo M."/>
            <person name="Affourtit J."/>
            <person name="Desany B."/>
            <person name="Knight J."/>
            <person name="Niazi F."/>
            <person name="Egholm M."/>
            <person name="Wing R.A."/>
        </authorList>
    </citation>
    <scope>NUCLEOTIDE SEQUENCE [LARGE SCALE GENOMIC DNA]</scope>
    <source>
        <strain evidence="3">cv. IRGC 105608</strain>
    </source>
</reference>
<feature type="region of interest" description="Disordered" evidence="1">
    <location>
        <begin position="45"/>
        <end position="105"/>
    </location>
</feature>
<reference evidence="3" key="2">
    <citation type="submission" date="2015-03" db="UniProtKB">
        <authorList>
            <consortium name="EnsemblPlants"/>
        </authorList>
    </citation>
    <scope>IDENTIFICATION</scope>
</reference>
<keyword evidence="2" id="KW-1133">Transmembrane helix</keyword>
<dbReference type="Gramene" id="OBART06G22820.1">
    <property type="protein sequence ID" value="OBART06G22820.1"/>
    <property type="gene ID" value="OBART06G22820"/>
</dbReference>
<evidence type="ECO:0000256" key="1">
    <source>
        <dbReference type="SAM" id="MobiDB-lite"/>
    </source>
</evidence>
<dbReference type="Proteomes" id="UP000026960">
    <property type="component" value="Chromosome 6"/>
</dbReference>
<feature type="compositionally biased region" description="Low complexity" evidence="1">
    <location>
        <begin position="95"/>
        <end position="105"/>
    </location>
</feature>
<sequence length="242" mass="26192">MGRQRWADIGGGGKGRQRREGEGKANTLMLFGGGEARWWRWKQKRECEATASAGAGDGEYSTSPLRPSCSRRPMTAPPDRDRGHLGNTGGDEEAPALGADASPRAAAARVGTLRLRGAIPPPVRAATGRIGGGGSGTVGAVGRRCRGFRLPTINPPRGRSVRIPISKTSNRKDSCKLEVTNKATILYIHSSKEQNKPSFYVLFIFGLYQHFFSCFVLLLLSSPNNRHYGFGSELFANAIFVM</sequence>
<feature type="region of interest" description="Disordered" evidence="1">
    <location>
        <begin position="1"/>
        <end position="26"/>
    </location>
</feature>
<feature type="transmembrane region" description="Helical" evidence="2">
    <location>
        <begin position="199"/>
        <end position="220"/>
    </location>
</feature>
<evidence type="ECO:0000313" key="3">
    <source>
        <dbReference type="EnsemblPlants" id="OBART06G22820.1"/>
    </source>
</evidence>
<dbReference type="EnsemblPlants" id="OBART06G22820.1">
    <property type="protein sequence ID" value="OBART06G22820.1"/>
    <property type="gene ID" value="OBART06G22820"/>
</dbReference>
<protein>
    <submittedName>
        <fullName evidence="3">Uncharacterized protein</fullName>
    </submittedName>
</protein>
<organism evidence="3">
    <name type="scientific">Oryza barthii</name>
    <dbReference type="NCBI Taxonomy" id="65489"/>
    <lineage>
        <taxon>Eukaryota</taxon>
        <taxon>Viridiplantae</taxon>
        <taxon>Streptophyta</taxon>
        <taxon>Embryophyta</taxon>
        <taxon>Tracheophyta</taxon>
        <taxon>Spermatophyta</taxon>
        <taxon>Magnoliopsida</taxon>
        <taxon>Liliopsida</taxon>
        <taxon>Poales</taxon>
        <taxon>Poaceae</taxon>
        <taxon>BOP clade</taxon>
        <taxon>Oryzoideae</taxon>
        <taxon>Oryzeae</taxon>
        <taxon>Oryzinae</taxon>
        <taxon>Oryza</taxon>
    </lineage>
</organism>
<evidence type="ECO:0000313" key="4">
    <source>
        <dbReference type="Proteomes" id="UP000026960"/>
    </source>
</evidence>
<proteinExistence type="predicted"/>
<dbReference type="HOGENOM" id="CLU_1148731_0_0_1"/>
<keyword evidence="4" id="KW-1185">Reference proteome</keyword>